<keyword evidence="2" id="KW-1185">Reference proteome</keyword>
<dbReference type="Pfam" id="PF00106">
    <property type="entry name" value="adh_short"/>
    <property type="match status" value="1"/>
</dbReference>
<protein>
    <submittedName>
        <fullName evidence="3">Retinol dehydrogenase 14-like</fullName>
    </submittedName>
</protein>
<evidence type="ECO:0000313" key="3">
    <source>
        <dbReference type="RefSeq" id="XP_006823714.1"/>
    </source>
</evidence>
<reference evidence="3" key="1">
    <citation type="submission" date="2025-08" db="UniProtKB">
        <authorList>
            <consortium name="RefSeq"/>
        </authorList>
    </citation>
    <scope>IDENTIFICATION</scope>
    <source>
        <tissue evidence="3">Testes</tissue>
    </source>
</reference>
<dbReference type="GeneID" id="102802843"/>
<accession>A0ABM0MUM3</accession>
<evidence type="ECO:0000313" key="2">
    <source>
        <dbReference type="Proteomes" id="UP000694865"/>
    </source>
</evidence>
<dbReference type="PANTHER" id="PTHR43157">
    <property type="entry name" value="PHOSPHATIDYLINOSITOL-GLYCAN BIOSYNTHESIS CLASS F PROTEIN-RELATED"/>
    <property type="match status" value="1"/>
</dbReference>
<proteinExistence type="predicted"/>
<evidence type="ECO:0000256" key="1">
    <source>
        <dbReference type="ARBA" id="ARBA00023002"/>
    </source>
</evidence>
<organism evidence="2 3">
    <name type="scientific">Saccoglossus kowalevskii</name>
    <name type="common">Acorn worm</name>
    <dbReference type="NCBI Taxonomy" id="10224"/>
    <lineage>
        <taxon>Eukaryota</taxon>
        <taxon>Metazoa</taxon>
        <taxon>Hemichordata</taxon>
        <taxon>Enteropneusta</taxon>
        <taxon>Harrimaniidae</taxon>
        <taxon>Saccoglossus</taxon>
    </lineage>
</organism>
<dbReference type="SUPFAM" id="SSF51735">
    <property type="entry name" value="NAD(P)-binding Rossmann-fold domains"/>
    <property type="match status" value="1"/>
</dbReference>
<gene>
    <name evidence="3" type="primary">LOC102802843</name>
</gene>
<dbReference type="PANTHER" id="PTHR43157:SF31">
    <property type="entry name" value="PHOSPHATIDYLINOSITOL-GLYCAN BIOSYNTHESIS CLASS F PROTEIN"/>
    <property type="match status" value="1"/>
</dbReference>
<dbReference type="PRINTS" id="PR00081">
    <property type="entry name" value="GDHRDH"/>
</dbReference>
<name>A0ABM0MUM3_SACKO</name>
<sequence>MDFINNFKMKECSLNILICNAGISCPPKELTEDGFEQQFQVNYLSHLLLTLHLMPILIASGPGSRIVNVSSMSYLRGEFDLGNIQGQQLYDRLKCYGNSKLYQIMSMFCLQRRLDDSEVTVTSLHPGSVDTNIAQSFQDHWFQYIYKGYRNLGLFIDAEKAAAACIDVAVNPEYDGVSGTYFEHGKRKIPSALSRSVKKQEELWEYSMQCLKGYYQQRGYLIW</sequence>
<keyword evidence="1" id="KW-0560">Oxidoreductase</keyword>
<dbReference type="InterPro" id="IPR002347">
    <property type="entry name" value="SDR_fam"/>
</dbReference>
<dbReference type="Gene3D" id="3.40.50.720">
    <property type="entry name" value="NAD(P)-binding Rossmann-like Domain"/>
    <property type="match status" value="1"/>
</dbReference>
<dbReference type="Proteomes" id="UP000694865">
    <property type="component" value="Unplaced"/>
</dbReference>
<dbReference type="RefSeq" id="XP_006823714.1">
    <property type="nucleotide sequence ID" value="XM_006823651.1"/>
</dbReference>
<dbReference type="InterPro" id="IPR036291">
    <property type="entry name" value="NAD(P)-bd_dom_sf"/>
</dbReference>